<feature type="transmembrane region" description="Helical" evidence="5">
    <location>
        <begin position="147"/>
        <end position="166"/>
    </location>
</feature>
<feature type="transmembrane region" description="Helical" evidence="5">
    <location>
        <begin position="207"/>
        <end position="226"/>
    </location>
</feature>
<protein>
    <recommendedName>
        <fullName evidence="6">HTTM-like domain-containing protein</fullName>
    </recommendedName>
</protein>
<sequence length="281" mass="33061">MGKHYSAGQFAFFRIVFGIYLACHFFGLIPYASEMFGHNGMIPDPLIIPTWRLASYIYPNQINLDVFLFVLIVASILFTIGFYRKTMAFILWYGWSYFLNRNPFISNPGIPYVGWLLLACVFIPNGEGYYAWNIRKSGKKKWYMPKIIYWGAWFLMAIGYTISGIHKLQCPSWTDGTAMYHVLSSVLARDNFMVNIFLASPMIIIKFMTWFSLAAEILFLPLGVFYHTRKWYWLMFISIHLGILCLINFTDLTLGVLMIHIFTFEYRWINEFPFTYFPNLY</sequence>
<evidence type="ECO:0000313" key="7">
    <source>
        <dbReference type="EMBL" id="QKU34050.1"/>
    </source>
</evidence>
<feature type="transmembrane region" description="Helical" evidence="5">
    <location>
        <begin position="104"/>
        <end position="126"/>
    </location>
</feature>
<feature type="transmembrane region" description="Helical" evidence="5">
    <location>
        <begin position="232"/>
        <end position="259"/>
    </location>
</feature>
<dbReference type="PANTHER" id="PTHR39535">
    <property type="entry name" value="SPORULATION-DELAYING PROTEIN SDPB"/>
    <property type="match status" value="1"/>
</dbReference>
<proteinExistence type="predicted"/>
<dbReference type="InterPro" id="IPR011020">
    <property type="entry name" value="HTTM-like"/>
</dbReference>
<keyword evidence="4 5" id="KW-0472">Membrane</keyword>
<dbReference type="PANTHER" id="PTHR39535:SF2">
    <property type="entry name" value="HTTM DOMAIN-CONTAINING PROTEIN"/>
    <property type="match status" value="1"/>
</dbReference>
<dbReference type="EMBL" id="MF405918">
    <property type="protein sequence ID" value="QKU34050.1"/>
    <property type="molecule type" value="Genomic_DNA"/>
</dbReference>
<feature type="transmembrane region" description="Helical" evidence="5">
    <location>
        <begin position="62"/>
        <end position="84"/>
    </location>
</feature>
<evidence type="ECO:0000256" key="2">
    <source>
        <dbReference type="ARBA" id="ARBA00022692"/>
    </source>
</evidence>
<reference evidence="7" key="1">
    <citation type="submission" date="2017-06" db="EMBL/GenBank/DDBJ databases">
        <authorList>
            <person name="Assis F.L."/>
            <person name="Abrahao J.S."/>
            <person name="Silva L."/>
            <person name="Khalil J.B."/>
            <person name="Rodrigues R."/>
            <person name="Silva L.S."/>
            <person name="Boratto P."/>
            <person name="Andrade M."/>
            <person name="Kroon E.G."/>
            <person name="Ribeiro B."/>
            <person name="Bergier I."/>
            <person name="Seligmann H."/>
            <person name="Ghigo E."/>
            <person name="Colson P."/>
            <person name="Levasseur A."/>
            <person name="Raoult D."/>
            <person name="Scola B.L."/>
        </authorList>
    </citation>
    <scope>NUCLEOTIDE SEQUENCE</scope>
    <source>
        <strain evidence="7">Deep ocean</strain>
    </source>
</reference>
<evidence type="ECO:0000256" key="1">
    <source>
        <dbReference type="ARBA" id="ARBA00004127"/>
    </source>
</evidence>
<evidence type="ECO:0000256" key="4">
    <source>
        <dbReference type="ARBA" id="ARBA00023136"/>
    </source>
</evidence>
<organism evidence="7">
    <name type="scientific">Tupanvirus deep ocean</name>
    <dbReference type="NCBI Taxonomy" id="2126984"/>
    <lineage>
        <taxon>Viruses</taxon>
        <taxon>Varidnaviria</taxon>
        <taxon>Bamfordvirae</taxon>
        <taxon>Nucleocytoviricota</taxon>
        <taxon>Megaviricetes</taxon>
        <taxon>Imitervirales</taxon>
        <taxon>Mimiviridae</taxon>
        <taxon>Megamimivirinae</taxon>
        <taxon>Tupanvirus</taxon>
        <taxon>Tupanvirus altamarinense</taxon>
    </lineage>
</organism>
<reference evidence="7" key="2">
    <citation type="journal article" date="2018" name="Nat. Commun.">
        <title>Tailed giant Tupanvirus possesses the most complete translational apparatus of the known virosphere.</title>
        <authorList>
            <person name="Abrahao J."/>
            <person name="Silva L."/>
            <person name="Silva L.S."/>
            <person name="Khalil J.Y.B."/>
            <person name="Rodrigues R."/>
            <person name="Arantes T."/>
            <person name="Assis F."/>
            <person name="Boratto P."/>
            <person name="Andrade M."/>
            <person name="Kroon E.G."/>
            <person name="Ribeiro B."/>
            <person name="Bergier I."/>
            <person name="Seligmann H."/>
            <person name="Ghigo E."/>
            <person name="Colson P."/>
            <person name="Levasseur A."/>
            <person name="Kroemer G."/>
            <person name="Raoult D."/>
            <person name="La Scola B."/>
        </authorList>
    </citation>
    <scope>NUCLEOTIDE SEQUENCE [LARGE SCALE GENOMIC DNA]</scope>
    <source>
        <strain evidence="7">Deep ocean</strain>
    </source>
</reference>
<name>A0A6N1NH77_9VIRU</name>
<evidence type="ECO:0000256" key="5">
    <source>
        <dbReference type="SAM" id="Phobius"/>
    </source>
</evidence>
<dbReference type="SMART" id="SM00752">
    <property type="entry name" value="HTTM"/>
    <property type="match status" value="1"/>
</dbReference>
<evidence type="ECO:0000256" key="3">
    <source>
        <dbReference type="ARBA" id="ARBA00022989"/>
    </source>
</evidence>
<dbReference type="RefSeq" id="YP_010780664.1">
    <property type="nucleotide sequence ID" value="NC_075038.1"/>
</dbReference>
<comment type="subcellular location">
    <subcellularLocation>
        <location evidence="1">Endomembrane system</location>
        <topology evidence="1">Multi-pass membrane protein</topology>
    </subcellularLocation>
</comment>
<dbReference type="KEGG" id="vg:80517355"/>
<evidence type="ECO:0000259" key="6">
    <source>
        <dbReference type="SMART" id="SM00752"/>
    </source>
</evidence>
<feature type="transmembrane region" description="Helical" evidence="5">
    <location>
        <begin position="12"/>
        <end position="32"/>
    </location>
</feature>
<keyword evidence="2 5" id="KW-0812">Transmembrane</keyword>
<dbReference type="GeneID" id="80517355"/>
<keyword evidence="3 5" id="KW-1133">Transmembrane helix</keyword>
<accession>A0A6N1NH77</accession>
<feature type="domain" description="HTTM-like" evidence="6">
    <location>
        <begin position="2"/>
        <end position="266"/>
    </location>
</feature>
<dbReference type="InterPro" id="IPR052964">
    <property type="entry name" value="Sporulation_signal_mat"/>
</dbReference>